<sequence length="335" mass="36047">MCCSVKLADQRSGSYSWGSGSGPGSSLSRPQTEDEVAAALAREAEMVSALRYTVSFGHNGHGGGGVVIEPPPESNPTSTFFSFSSNSSSCSYSVPLTTMQKRIRRDNHEASPSSSSGLIDFRGSHYDTHRGTPAPLTRMGEATHGEESHQGGGVGDKPEKKKYRGVRQRPWGKWAAEIRDPHKAARVWLGTFDTAEAAARAYDEAATRFRGNRAKLNFPKTRATASPDSSGNSTVVKEQSSGGHMTGDYWEYSQLLQGQPSGLIQHGMLSSGYSFPHPASSWQSAPSFYTIPSSWPPPPSSLSASASFPMSYLGQQRSTTCSSGMHQHQQQQPPP</sequence>
<keyword evidence="10" id="KW-1185">Reference proteome</keyword>
<evidence type="ECO:0000256" key="1">
    <source>
        <dbReference type="ARBA" id="ARBA00004123"/>
    </source>
</evidence>
<dbReference type="InterPro" id="IPR001471">
    <property type="entry name" value="AP2/ERF_dom"/>
</dbReference>
<feature type="compositionally biased region" description="Polar residues" evidence="7">
    <location>
        <begin position="313"/>
        <end position="325"/>
    </location>
</feature>
<feature type="region of interest" description="Disordered" evidence="7">
    <location>
        <begin position="105"/>
        <end position="168"/>
    </location>
</feature>
<dbReference type="FunFam" id="3.30.730.10:FF:000001">
    <property type="entry name" value="Ethylene-responsive transcription factor 2"/>
    <property type="match status" value="1"/>
</dbReference>
<dbReference type="PRINTS" id="PR00367">
    <property type="entry name" value="ETHRSPELEMNT"/>
</dbReference>
<dbReference type="AlphaFoldDB" id="A0AAN7M8F0"/>
<evidence type="ECO:0000256" key="7">
    <source>
        <dbReference type="SAM" id="MobiDB-lite"/>
    </source>
</evidence>
<dbReference type="InterPro" id="IPR036955">
    <property type="entry name" value="AP2/ERF_dom_sf"/>
</dbReference>
<evidence type="ECO:0000256" key="2">
    <source>
        <dbReference type="ARBA" id="ARBA00023015"/>
    </source>
</evidence>
<dbReference type="CDD" id="cd00018">
    <property type="entry name" value="AP2"/>
    <property type="match status" value="1"/>
</dbReference>
<protein>
    <recommendedName>
        <fullName evidence="8">AP2/ERF domain-containing protein</fullName>
    </recommendedName>
</protein>
<feature type="compositionally biased region" description="Low complexity" evidence="7">
    <location>
        <begin position="12"/>
        <end position="28"/>
    </location>
</feature>
<feature type="region of interest" description="Disordered" evidence="7">
    <location>
        <begin position="295"/>
        <end position="335"/>
    </location>
</feature>
<keyword evidence="5" id="KW-0539">Nucleus</keyword>
<evidence type="ECO:0000256" key="6">
    <source>
        <dbReference type="ARBA" id="ARBA00024343"/>
    </source>
</evidence>
<organism evidence="9 10">
    <name type="scientific">Trapa natans</name>
    <name type="common">Water chestnut</name>
    <dbReference type="NCBI Taxonomy" id="22666"/>
    <lineage>
        <taxon>Eukaryota</taxon>
        <taxon>Viridiplantae</taxon>
        <taxon>Streptophyta</taxon>
        <taxon>Embryophyta</taxon>
        <taxon>Tracheophyta</taxon>
        <taxon>Spermatophyta</taxon>
        <taxon>Magnoliopsida</taxon>
        <taxon>eudicotyledons</taxon>
        <taxon>Gunneridae</taxon>
        <taxon>Pentapetalae</taxon>
        <taxon>rosids</taxon>
        <taxon>malvids</taxon>
        <taxon>Myrtales</taxon>
        <taxon>Lythraceae</taxon>
        <taxon>Trapa</taxon>
    </lineage>
</organism>
<evidence type="ECO:0000259" key="8">
    <source>
        <dbReference type="PROSITE" id="PS51032"/>
    </source>
</evidence>
<dbReference type="Gene3D" id="3.30.730.10">
    <property type="entry name" value="AP2/ERF domain"/>
    <property type="match status" value="1"/>
</dbReference>
<dbReference type="GO" id="GO:0003677">
    <property type="term" value="F:DNA binding"/>
    <property type="evidence" value="ECO:0007669"/>
    <property type="project" value="UniProtKB-KW"/>
</dbReference>
<dbReference type="InterPro" id="IPR016177">
    <property type="entry name" value="DNA-bd_dom_sf"/>
</dbReference>
<feature type="compositionally biased region" description="Low complexity" evidence="7">
    <location>
        <begin position="301"/>
        <end position="311"/>
    </location>
</feature>
<feature type="region of interest" description="Disordered" evidence="7">
    <location>
        <begin position="217"/>
        <end position="243"/>
    </location>
</feature>
<reference evidence="9 10" key="1">
    <citation type="journal article" date="2023" name="Hortic Res">
        <title>Pangenome of water caltrop reveals structural variations and asymmetric subgenome divergence after allopolyploidization.</title>
        <authorList>
            <person name="Zhang X."/>
            <person name="Chen Y."/>
            <person name="Wang L."/>
            <person name="Yuan Y."/>
            <person name="Fang M."/>
            <person name="Shi L."/>
            <person name="Lu R."/>
            <person name="Comes H.P."/>
            <person name="Ma Y."/>
            <person name="Chen Y."/>
            <person name="Huang G."/>
            <person name="Zhou Y."/>
            <person name="Zheng Z."/>
            <person name="Qiu Y."/>
        </authorList>
    </citation>
    <scope>NUCLEOTIDE SEQUENCE [LARGE SCALE GENOMIC DNA]</scope>
    <source>
        <strain evidence="9">F231</strain>
    </source>
</reference>
<accession>A0AAN7M8F0</accession>
<keyword evidence="2" id="KW-0805">Transcription regulation</keyword>
<dbReference type="PROSITE" id="PS51032">
    <property type="entry name" value="AP2_ERF"/>
    <property type="match status" value="1"/>
</dbReference>
<gene>
    <name evidence="9" type="ORF">SAY86_021667</name>
</gene>
<dbReference type="InterPro" id="IPR044808">
    <property type="entry name" value="ERF_plant"/>
</dbReference>
<name>A0AAN7M8F0_TRANT</name>
<comment type="subcellular location">
    <subcellularLocation>
        <location evidence="1">Nucleus</location>
    </subcellularLocation>
</comment>
<evidence type="ECO:0000313" key="9">
    <source>
        <dbReference type="EMBL" id="KAK4801180.1"/>
    </source>
</evidence>
<dbReference type="GO" id="GO:0003700">
    <property type="term" value="F:DNA-binding transcription factor activity"/>
    <property type="evidence" value="ECO:0007669"/>
    <property type="project" value="InterPro"/>
</dbReference>
<feature type="domain" description="AP2/ERF" evidence="8">
    <location>
        <begin position="162"/>
        <end position="219"/>
    </location>
</feature>
<dbReference type="PANTHER" id="PTHR31190">
    <property type="entry name" value="DNA-BINDING DOMAIN"/>
    <property type="match status" value="1"/>
</dbReference>
<evidence type="ECO:0000256" key="4">
    <source>
        <dbReference type="ARBA" id="ARBA00023163"/>
    </source>
</evidence>
<keyword evidence="4" id="KW-0804">Transcription</keyword>
<dbReference type="GO" id="GO:0009873">
    <property type="term" value="P:ethylene-activated signaling pathway"/>
    <property type="evidence" value="ECO:0007669"/>
    <property type="project" value="InterPro"/>
</dbReference>
<feature type="compositionally biased region" description="Polar residues" evidence="7">
    <location>
        <begin position="223"/>
        <end position="243"/>
    </location>
</feature>
<feature type="compositionally biased region" description="Low complexity" evidence="7">
    <location>
        <begin position="326"/>
        <end position="335"/>
    </location>
</feature>
<dbReference type="Pfam" id="PF00847">
    <property type="entry name" value="AP2"/>
    <property type="match status" value="1"/>
</dbReference>
<evidence type="ECO:0000256" key="5">
    <source>
        <dbReference type="ARBA" id="ARBA00023242"/>
    </source>
</evidence>
<evidence type="ECO:0000256" key="3">
    <source>
        <dbReference type="ARBA" id="ARBA00023125"/>
    </source>
</evidence>
<keyword evidence="3" id="KW-0238">DNA-binding</keyword>
<dbReference type="SUPFAM" id="SSF54171">
    <property type="entry name" value="DNA-binding domain"/>
    <property type="match status" value="1"/>
</dbReference>
<dbReference type="EMBL" id="JAXQNO010000003">
    <property type="protein sequence ID" value="KAK4801180.1"/>
    <property type="molecule type" value="Genomic_DNA"/>
</dbReference>
<comment type="similarity">
    <text evidence="6">Belongs to the AP2/ERF transcription factor family. ERF subfamily.</text>
</comment>
<dbReference type="SMART" id="SM00380">
    <property type="entry name" value="AP2"/>
    <property type="match status" value="1"/>
</dbReference>
<dbReference type="Proteomes" id="UP001346149">
    <property type="component" value="Unassembled WGS sequence"/>
</dbReference>
<dbReference type="GO" id="GO:0005634">
    <property type="term" value="C:nucleus"/>
    <property type="evidence" value="ECO:0007669"/>
    <property type="project" value="UniProtKB-SubCell"/>
</dbReference>
<proteinExistence type="inferred from homology"/>
<comment type="caution">
    <text evidence="9">The sequence shown here is derived from an EMBL/GenBank/DDBJ whole genome shotgun (WGS) entry which is preliminary data.</text>
</comment>
<feature type="region of interest" description="Disordered" evidence="7">
    <location>
        <begin position="8"/>
        <end position="35"/>
    </location>
</feature>
<evidence type="ECO:0000313" key="10">
    <source>
        <dbReference type="Proteomes" id="UP001346149"/>
    </source>
</evidence>